<comment type="caution">
    <text evidence="1">The sequence shown here is derived from an EMBL/GenBank/DDBJ whole genome shotgun (WGS) entry which is preliminary data.</text>
</comment>
<keyword evidence="2" id="KW-1185">Reference proteome</keyword>
<dbReference type="PROSITE" id="PS51257">
    <property type="entry name" value="PROKAR_LIPOPROTEIN"/>
    <property type="match status" value="1"/>
</dbReference>
<reference evidence="1 2" key="1">
    <citation type="submission" date="2024-02" db="EMBL/GenBank/DDBJ databases">
        <authorList>
            <person name="Vignale AGUSTIN F."/>
            <person name="Sosa J E."/>
            <person name="Modenutti C."/>
        </authorList>
    </citation>
    <scope>NUCLEOTIDE SEQUENCE [LARGE SCALE GENOMIC DNA]</scope>
</reference>
<gene>
    <name evidence="1" type="ORF">ILEXP_LOCUS33149</name>
</gene>
<protein>
    <submittedName>
        <fullName evidence="1">Uncharacterized protein</fullName>
    </submittedName>
</protein>
<proteinExistence type="predicted"/>
<dbReference type="EMBL" id="CAUOFW020004158">
    <property type="protein sequence ID" value="CAK9164066.1"/>
    <property type="molecule type" value="Genomic_DNA"/>
</dbReference>
<sequence length="114" mass="12645">MYLRRAVSTLQRRLRYSSQTVTATSCGRTTNSLPNSGKTIFLSQSYSGGDTGSRRCRDAFQWILLSGQAGKTIFLSQSYSGGDTGSRRCRDAFQWILLSGQADYGRVRAIYAKP</sequence>
<organism evidence="1 2">
    <name type="scientific">Ilex paraguariensis</name>
    <name type="common">yerba mate</name>
    <dbReference type="NCBI Taxonomy" id="185542"/>
    <lineage>
        <taxon>Eukaryota</taxon>
        <taxon>Viridiplantae</taxon>
        <taxon>Streptophyta</taxon>
        <taxon>Embryophyta</taxon>
        <taxon>Tracheophyta</taxon>
        <taxon>Spermatophyta</taxon>
        <taxon>Magnoliopsida</taxon>
        <taxon>eudicotyledons</taxon>
        <taxon>Gunneridae</taxon>
        <taxon>Pentapetalae</taxon>
        <taxon>asterids</taxon>
        <taxon>campanulids</taxon>
        <taxon>Aquifoliales</taxon>
        <taxon>Aquifoliaceae</taxon>
        <taxon>Ilex</taxon>
    </lineage>
</organism>
<accession>A0ABC8T7G4</accession>
<name>A0ABC8T7G4_9AQUA</name>
<dbReference type="AlphaFoldDB" id="A0ABC8T7G4"/>
<dbReference type="Proteomes" id="UP001642360">
    <property type="component" value="Unassembled WGS sequence"/>
</dbReference>
<evidence type="ECO:0000313" key="1">
    <source>
        <dbReference type="EMBL" id="CAK9164066.1"/>
    </source>
</evidence>
<evidence type="ECO:0000313" key="2">
    <source>
        <dbReference type="Proteomes" id="UP001642360"/>
    </source>
</evidence>